<evidence type="ECO:0000256" key="5">
    <source>
        <dbReference type="ARBA" id="ARBA00022448"/>
    </source>
</evidence>
<dbReference type="GO" id="GO:0005758">
    <property type="term" value="C:mitochondrial intermembrane space"/>
    <property type="evidence" value="ECO:0007669"/>
    <property type="project" value="TreeGrafter"/>
</dbReference>
<evidence type="ECO:0000256" key="17">
    <source>
        <dbReference type="ARBA" id="ARBA00023284"/>
    </source>
</evidence>
<evidence type="ECO:0000256" key="15">
    <source>
        <dbReference type="ARBA" id="ARBA00023136"/>
    </source>
</evidence>
<keyword evidence="17" id="KW-0676">Redox-active center</keyword>
<sequence>MLRPATRLIARPSALRAIPRTTIAAPTRRFLNTAPPSQTSRSWKNLAARIGIAGAIIYYYNTTEILADEPRHVVKTLNETGEEIEHLPTIELLAQQRQQRKAELEAAQAKEAASAQQQQGGAAADENGEGGMEGLEEEAGQQGAFNPETGEINWDCPCLGGMADGPCGEDFKAAFSCFVYSTEEPKGMDCIDRFKDMQNCFRKYPEVYGAELDSDEEDDVTADDVPAAAATQTAAPTPSGKPTAQSAYTQEHALTRPSKPDPNGLVPESYRKDSDK</sequence>
<evidence type="ECO:0000313" key="21">
    <source>
        <dbReference type="EMBL" id="KAF2639539.1"/>
    </source>
</evidence>
<evidence type="ECO:0000256" key="4">
    <source>
        <dbReference type="ARBA" id="ARBA00013714"/>
    </source>
</evidence>
<dbReference type="Gene3D" id="1.10.287.2900">
    <property type="match status" value="1"/>
</dbReference>
<reference evidence="21" key="1">
    <citation type="journal article" date="2020" name="Stud. Mycol.">
        <title>101 Dothideomycetes genomes: a test case for predicting lifestyles and emergence of pathogens.</title>
        <authorList>
            <person name="Haridas S."/>
            <person name="Albert R."/>
            <person name="Binder M."/>
            <person name="Bloem J."/>
            <person name="Labutti K."/>
            <person name="Salamov A."/>
            <person name="Andreopoulos B."/>
            <person name="Baker S."/>
            <person name="Barry K."/>
            <person name="Bills G."/>
            <person name="Bluhm B."/>
            <person name="Cannon C."/>
            <person name="Castanera R."/>
            <person name="Culley D."/>
            <person name="Daum C."/>
            <person name="Ezra D."/>
            <person name="Gonzalez J."/>
            <person name="Henrissat B."/>
            <person name="Kuo A."/>
            <person name="Liang C."/>
            <person name="Lipzen A."/>
            <person name="Lutzoni F."/>
            <person name="Magnuson J."/>
            <person name="Mondo S."/>
            <person name="Nolan M."/>
            <person name="Ohm R."/>
            <person name="Pangilinan J."/>
            <person name="Park H.-J."/>
            <person name="Ramirez L."/>
            <person name="Alfaro M."/>
            <person name="Sun H."/>
            <person name="Tritt A."/>
            <person name="Yoshinaga Y."/>
            <person name="Zwiers L.-H."/>
            <person name="Turgeon B."/>
            <person name="Goodwin S."/>
            <person name="Spatafora J."/>
            <person name="Crous P."/>
            <person name="Grigoriev I."/>
        </authorList>
    </citation>
    <scope>NUCLEOTIDE SEQUENCE</scope>
    <source>
        <strain evidence="21">CBS 473.64</strain>
    </source>
</reference>
<dbReference type="InterPro" id="IPR039289">
    <property type="entry name" value="CHCHD4"/>
</dbReference>
<keyword evidence="22" id="KW-1185">Reference proteome</keyword>
<evidence type="ECO:0000256" key="9">
    <source>
        <dbReference type="ARBA" id="ARBA00022946"/>
    </source>
</evidence>
<dbReference type="GO" id="GO:0015035">
    <property type="term" value="F:protein-disulfide reductase activity"/>
    <property type="evidence" value="ECO:0007669"/>
    <property type="project" value="InterPro"/>
</dbReference>
<keyword evidence="12" id="KW-0560">Oxidoreductase</keyword>
<accession>A0A6A6RVE8</accession>
<feature type="compositionally biased region" description="Polar residues" evidence="20">
    <location>
        <begin position="240"/>
        <end position="249"/>
    </location>
</feature>
<keyword evidence="15" id="KW-0472">Membrane</keyword>
<comment type="cofactor">
    <cofactor evidence="1">
        <name>Zn(2+)</name>
        <dbReference type="ChEBI" id="CHEBI:29105"/>
    </cofactor>
</comment>
<dbReference type="PROSITE" id="PS51808">
    <property type="entry name" value="CHCH"/>
    <property type="match status" value="1"/>
</dbReference>
<keyword evidence="6" id="KW-0812">Transmembrane</keyword>
<organism evidence="21 22">
    <name type="scientific">Massarina eburnea CBS 473.64</name>
    <dbReference type="NCBI Taxonomy" id="1395130"/>
    <lineage>
        <taxon>Eukaryota</taxon>
        <taxon>Fungi</taxon>
        <taxon>Dikarya</taxon>
        <taxon>Ascomycota</taxon>
        <taxon>Pezizomycotina</taxon>
        <taxon>Dothideomycetes</taxon>
        <taxon>Pleosporomycetidae</taxon>
        <taxon>Pleosporales</taxon>
        <taxon>Massarineae</taxon>
        <taxon>Massarinaceae</taxon>
        <taxon>Massarina</taxon>
    </lineage>
</organism>
<evidence type="ECO:0000256" key="3">
    <source>
        <dbReference type="ARBA" id="ARBA00004164"/>
    </source>
</evidence>
<dbReference type="OrthoDB" id="7481291at2759"/>
<evidence type="ECO:0000256" key="12">
    <source>
        <dbReference type="ARBA" id="ARBA00023002"/>
    </source>
</evidence>
<comment type="cofactor">
    <cofactor evidence="2">
        <name>Cu(2+)</name>
        <dbReference type="ChEBI" id="CHEBI:29036"/>
    </cofactor>
</comment>
<keyword evidence="11" id="KW-1133">Transmembrane helix</keyword>
<evidence type="ECO:0000256" key="19">
    <source>
        <dbReference type="ARBA" id="ARBA00033150"/>
    </source>
</evidence>
<dbReference type="GO" id="GO:0045041">
    <property type="term" value="P:protein import into mitochondrial intermembrane space"/>
    <property type="evidence" value="ECO:0007669"/>
    <property type="project" value="InterPro"/>
</dbReference>
<keyword evidence="7" id="KW-0999">Mitochondrion inner membrane</keyword>
<keyword evidence="8" id="KW-0653">Protein transport</keyword>
<dbReference type="EMBL" id="MU006786">
    <property type="protein sequence ID" value="KAF2639539.1"/>
    <property type="molecule type" value="Genomic_DNA"/>
</dbReference>
<keyword evidence="10" id="KW-0735">Signal-anchor</keyword>
<keyword evidence="16" id="KW-1015">Disulfide bond</keyword>
<evidence type="ECO:0000256" key="8">
    <source>
        <dbReference type="ARBA" id="ARBA00022927"/>
    </source>
</evidence>
<keyword evidence="14" id="KW-0496">Mitochondrion</keyword>
<proteinExistence type="predicted"/>
<evidence type="ECO:0000313" key="22">
    <source>
        <dbReference type="Proteomes" id="UP000799753"/>
    </source>
</evidence>
<dbReference type="PANTHER" id="PTHR21622">
    <property type="entry name" value="COILED-COIL-HELIX-COILED-COIL-HELIX DOMAIN CONTAINING 4"/>
    <property type="match status" value="1"/>
</dbReference>
<keyword evidence="9" id="KW-0809">Transit peptide</keyword>
<evidence type="ECO:0000256" key="7">
    <source>
        <dbReference type="ARBA" id="ARBA00022792"/>
    </source>
</evidence>
<keyword evidence="13" id="KW-0811">Translocation</keyword>
<protein>
    <recommendedName>
        <fullName evidence="4">Mitochondrial intermembrane space import and assembly protein 40</fullName>
    </recommendedName>
    <alternativeName>
        <fullName evidence="19">Mitochondrial import inner membrane translocase TIM40</fullName>
    </alternativeName>
</protein>
<keyword evidence="5" id="KW-0813">Transport</keyword>
<dbReference type="AlphaFoldDB" id="A0A6A6RVE8"/>
<evidence type="ECO:0000256" key="14">
    <source>
        <dbReference type="ARBA" id="ARBA00023128"/>
    </source>
</evidence>
<dbReference type="GO" id="GO:0005743">
    <property type="term" value="C:mitochondrial inner membrane"/>
    <property type="evidence" value="ECO:0007669"/>
    <property type="project" value="UniProtKB-SubCell"/>
</dbReference>
<name>A0A6A6RVE8_9PLEO</name>
<feature type="region of interest" description="Disordered" evidence="20">
    <location>
        <begin position="213"/>
        <end position="276"/>
    </location>
</feature>
<dbReference type="FunFam" id="1.10.287.2900:FF:000002">
    <property type="entry name" value="Mitochondrial intermembrane space import and assembly protein"/>
    <property type="match status" value="1"/>
</dbReference>
<evidence type="ECO:0000256" key="2">
    <source>
        <dbReference type="ARBA" id="ARBA00001973"/>
    </source>
</evidence>
<feature type="compositionally biased region" description="Low complexity" evidence="20">
    <location>
        <begin position="223"/>
        <end position="238"/>
    </location>
</feature>
<feature type="compositionally biased region" description="Acidic residues" evidence="20">
    <location>
        <begin position="213"/>
        <end position="222"/>
    </location>
</feature>
<comment type="subcellular location">
    <subcellularLocation>
        <location evidence="3">Mitochondrion inner membrane</location>
        <topology evidence="3">Single-pass type II membrane protein</topology>
        <orientation evidence="3">Intermembrane side</orientation>
    </subcellularLocation>
</comment>
<feature type="region of interest" description="Disordered" evidence="20">
    <location>
        <begin position="103"/>
        <end position="147"/>
    </location>
</feature>
<comment type="function">
    <text evidence="18">Required for the import and folding of small cysteine-containing proteins (small Tim) in the mitochondrial intermembrane space (IMS). Forms a redox cycle with ERV1 that involves a disulfide relay system. Precursor proteins to be imported into the IMS are translocated in their reduced form into the mitochondria. The oxidized form of MIA40 forms a transient intermolecular disulfide bridge with the reduced precursor protein, resulting in oxidation of the precursor protein that now contains an intramolecular disulfide bond and is able to undergo folding in the IMS.</text>
</comment>
<evidence type="ECO:0000256" key="6">
    <source>
        <dbReference type="ARBA" id="ARBA00022692"/>
    </source>
</evidence>
<dbReference type="PANTHER" id="PTHR21622:SF0">
    <property type="entry name" value="COILED-COIL-HELIX-COILED-COIL-HELIX DOMAIN CONTAINING 4"/>
    <property type="match status" value="1"/>
</dbReference>
<evidence type="ECO:0000256" key="1">
    <source>
        <dbReference type="ARBA" id="ARBA00001947"/>
    </source>
</evidence>
<feature type="compositionally biased region" description="Low complexity" evidence="20">
    <location>
        <begin position="105"/>
        <end position="125"/>
    </location>
</feature>
<evidence type="ECO:0000256" key="10">
    <source>
        <dbReference type="ARBA" id="ARBA00022968"/>
    </source>
</evidence>
<evidence type="ECO:0000256" key="11">
    <source>
        <dbReference type="ARBA" id="ARBA00022989"/>
    </source>
</evidence>
<gene>
    <name evidence="21" type="ORF">P280DRAFT_518955</name>
</gene>
<evidence type="ECO:0000256" key="13">
    <source>
        <dbReference type="ARBA" id="ARBA00023010"/>
    </source>
</evidence>
<dbReference type="Proteomes" id="UP000799753">
    <property type="component" value="Unassembled WGS sequence"/>
</dbReference>
<evidence type="ECO:0000256" key="18">
    <source>
        <dbReference type="ARBA" id="ARBA00024980"/>
    </source>
</evidence>
<evidence type="ECO:0000256" key="16">
    <source>
        <dbReference type="ARBA" id="ARBA00023157"/>
    </source>
</evidence>
<evidence type="ECO:0000256" key="20">
    <source>
        <dbReference type="SAM" id="MobiDB-lite"/>
    </source>
</evidence>